<dbReference type="Gene3D" id="3.90.960.10">
    <property type="entry name" value="YbaK/aminoacyl-tRNA synthetase-associated domain"/>
    <property type="match status" value="1"/>
</dbReference>
<organism evidence="2">
    <name type="scientific">marine metagenome</name>
    <dbReference type="NCBI Taxonomy" id="408172"/>
    <lineage>
        <taxon>unclassified sequences</taxon>
        <taxon>metagenomes</taxon>
        <taxon>ecological metagenomes</taxon>
    </lineage>
</organism>
<dbReference type="PANTHER" id="PTHR30411:SF1">
    <property type="entry name" value="CYTOPLASMIC PROTEIN"/>
    <property type="match status" value="1"/>
</dbReference>
<gene>
    <name evidence="2" type="ORF">METZ01_LOCUS126127</name>
</gene>
<accession>A0A381Y9W6</accession>
<sequence>MLNSEEIEGKLKETLRNLEVIYEWIEVDPEYADTAVFCERYGFTMDESGNTIIVASKRGEKKFAACIVLGTDRLDVNKKVRNLMQVSRLSFANSEDTMEITGMMIGGVTPYMLPNSMPLYIDSKIMNLESIILGGGSRSAKLKLPPKELLKIPSAEIIEGLSQP</sequence>
<dbReference type="GO" id="GO:0002161">
    <property type="term" value="F:aminoacyl-tRNA deacylase activity"/>
    <property type="evidence" value="ECO:0007669"/>
    <property type="project" value="InterPro"/>
</dbReference>
<reference evidence="2" key="1">
    <citation type="submission" date="2018-05" db="EMBL/GenBank/DDBJ databases">
        <authorList>
            <person name="Lanie J.A."/>
            <person name="Ng W.-L."/>
            <person name="Kazmierczak K.M."/>
            <person name="Andrzejewski T.M."/>
            <person name="Davidsen T.M."/>
            <person name="Wayne K.J."/>
            <person name="Tettelin H."/>
            <person name="Glass J.I."/>
            <person name="Rusch D."/>
            <person name="Podicherti R."/>
            <person name="Tsui H.-C.T."/>
            <person name="Winkler M.E."/>
        </authorList>
    </citation>
    <scope>NUCLEOTIDE SEQUENCE</scope>
</reference>
<dbReference type="InterPro" id="IPR007214">
    <property type="entry name" value="YbaK/aa-tRNA-synth-assoc-dom"/>
</dbReference>
<dbReference type="PANTHER" id="PTHR30411">
    <property type="entry name" value="CYTOPLASMIC PROTEIN"/>
    <property type="match status" value="1"/>
</dbReference>
<protein>
    <recommendedName>
        <fullName evidence="1">YbaK/aminoacyl-tRNA synthetase-associated domain-containing protein</fullName>
    </recommendedName>
</protein>
<dbReference type="AlphaFoldDB" id="A0A381Y9W6"/>
<dbReference type="Pfam" id="PF04073">
    <property type="entry name" value="tRNA_edit"/>
    <property type="match status" value="1"/>
</dbReference>
<evidence type="ECO:0000259" key="1">
    <source>
        <dbReference type="Pfam" id="PF04073"/>
    </source>
</evidence>
<dbReference type="InterPro" id="IPR036754">
    <property type="entry name" value="YbaK/aa-tRNA-synt-asso_dom_sf"/>
</dbReference>
<feature type="domain" description="YbaK/aminoacyl-tRNA synthetase-associated" evidence="1">
    <location>
        <begin position="30"/>
        <end position="151"/>
    </location>
</feature>
<proteinExistence type="predicted"/>
<name>A0A381Y9W6_9ZZZZ</name>
<dbReference type="EMBL" id="UINC01017622">
    <property type="protein sequence ID" value="SVA73273.1"/>
    <property type="molecule type" value="Genomic_DNA"/>
</dbReference>
<dbReference type="SUPFAM" id="SSF55826">
    <property type="entry name" value="YbaK/ProRS associated domain"/>
    <property type="match status" value="1"/>
</dbReference>
<evidence type="ECO:0000313" key="2">
    <source>
        <dbReference type="EMBL" id="SVA73273.1"/>
    </source>
</evidence>